<gene>
    <name evidence="13" type="ORF">SAMN05216283_103203</name>
</gene>
<keyword evidence="2 11" id="KW-0813">Transport</keyword>
<dbReference type="NCBIfam" id="TIGR04056">
    <property type="entry name" value="OMP_RagA_SusC"/>
    <property type="match status" value="1"/>
</dbReference>
<dbReference type="Gene3D" id="2.170.130.10">
    <property type="entry name" value="TonB-dependent receptor, plug domain"/>
    <property type="match status" value="1"/>
</dbReference>
<dbReference type="GO" id="GO:0006826">
    <property type="term" value="P:iron ion transport"/>
    <property type="evidence" value="ECO:0007669"/>
    <property type="project" value="UniProtKB-KW"/>
</dbReference>
<keyword evidence="3 11" id="KW-1134">Transmembrane beta strand</keyword>
<sequence>MNGSGAIQWPLRRLLLIMRLSFVIILCSLLQVSASTFSQNTRFNVNLEDASITELFKDIKSQSEFTFVYNVDDIEELGTINCHFTEFTVEQILDNCLQGTNMTYKIRDKVIILVPREAGDTVLPLLADQAETKTIEGTVTDSKGEPLPGVSIVVKGTTIGITTDFDGNYSLKVPAETQVLVFSFVGMQSEEVALGDRTQISVVLKEENFGVEEVVVTALGIKREKKALGYAVTEVKSDDIANNKTINVISALQGKVAGLDISSVSGGPGASSRIVLRGISDLSGNNQPLVVVDGVPIDNGTLGSAGSGQYASGPDLGDGISSLNPDDVESVSVLKGPAASALYGSRATNGVLMITTKQGAKNSRIGVEISSQTNLELLNKFEDRQTEYGQGRNGLPPLDLSQARGTAQISWGGKLNPDLQVLGFDGKRYSYGLANDGHNIEDFFRTGLSSQNTVSLNGGNDKGTFRLSYGRTDVADIVPHSGLQRNNFNFRGSWNFTPKFKADAKITYFTSKVENRPELADSPSNIGNTILGLAPNVDQSMLKENYQDAAGNYVDWNGNEYRINPYWVINRMKNESTKDRVTGFAHLNYALTDWLNVDFLSGTDLYSFEYQNYAPKTTPRLLTGALTQSRIITQETNHQLLLNFDKQINKDVRVSGNIGGNIRLYNNTTEVISATNANTGAIVSINDFKDRIPVVSHPKKEVNSLYGVARFSYKSWLYLDASLRNDWSSTLPASSRSYMYPSVSGSVIFSELMSSSTIDFLKVRGSWAQVGGDTDPYVLDKTYSNYPIAINGQNLMRITSDGVPNRNLKPTSTDAIEFGVNIAVFENRLNLDASYYNQKTSNQIMNLPLAATSGYNYAVINAGEVQNRGIEISINGTPIKTTDFSWNLTATFAKNENLIKKLHKDVNTLTLSTARWAGAEIRAIENQGYGTIVGKKQLRHNGQKVFNSNGYPIFGTELEVLGNGVYDWLGSLNSSFNYKNLTFKMLFDVKWGAELFSMTNQSAYINGASTASLEGREGWYRSEEERRAAGATEEEWTATGGYLGDGVILKYTDNGVEKIANQVDQNVEYTAVKNDIYVNPQVYWSRFQDGSPEPFIYDASYIKLRELALTYSIPSAWFDNKLDMTVSLIGRNLWVLYSKVPGGVDPESKYNNGNGVGFEYGSLPARRNIGFMLNLKF</sequence>
<keyword evidence="9 11" id="KW-0472">Membrane</keyword>
<dbReference type="InterPro" id="IPR008969">
    <property type="entry name" value="CarboxyPept-like_regulatory"/>
</dbReference>
<dbReference type="PROSITE" id="PS52016">
    <property type="entry name" value="TONB_DEPENDENT_REC_3"/>
    <property type="match status" value="1"/>
</dbReference>
<dbReference type="InterPro" id="IPR039426">
    <property type="entry name" value="TonB-dep_rcpt-like"/>
</dbReference>
<dbReference type="Pfam" id="PF07715">
    <property type="entry name" value="Plug"/>
    <property type="match status" value="1"/>
</dbReference>
<keyword evidence="14" id="KW-1185">Reference proteome</keyword>
<keyword evidence="10 11" id="KW-0998">Cell outer membrane</keyword>
<dbReference type="EMBL" id="FONW01000003">
    <property type="protein sequence ID" value="SFF22985.1"/>
    <property type="molecule type" value="Genomic_DNA"/>
</dbReference>
<evidence type="ECO:0000256" key="1">
    <source>
        <dbReference type="ARBA" id="ARBA00004571"/>
    </source>
</evidence>
<keyword evidence="5 11" id="KW-0812">Transmembrane</keyword>
<reference evidence="13 14" key="1">
    <citation type="submission" date="2016-10" db="EMBL/GenBank/DDBJ databases">
        <authorList>
            <person name="de Groot N.N."/>
        </authorList>
    </citation>
    <scope>NUCLEOTIDE SEQUENCE [LARGE SCALE GENOMIC DNA]</scope>
    <source>
        <strain evidence="13 14">CGMCC 1.9156</strain>
    </source>
</reference>
<evidence type="ECO:0000256" key="9">
    <source>
        <dbReference type="ARBA" id="ARBA00023136"/>
    </source>
</evidence>
<dbReference type="InterPro" id="IPR023996">
    <property type="entry name" value="TonB-dep_OMP_SusC/RagA"/>
</dbReference>
<evidence type="ECO:0000259" key="12">
    <source>
        <dbReference type="SMART" id="SM00965"/>
    </source>
</evidence>
<dbReference type="Proteomes" id="UP000198964">
    <property type="component" value="Unassembled WGS sequence"/>
</dbReference>
<evidence type="ECO:0000256" key="7">
    <source>
        <dbReference type="ARBA" id="ARBA00023065"/>
    </source>
</evidence>
<dbReference type="SUPFAM" id="SSF49464">
    <property type="entry name" value="Carboxypeptidase regulatory domain-like"/>
    <property type="match status" value="1"/>
</dbReference>
<keyword evidence="4" id="KW-0410">Iron transport</keyword>
<keyword evidence="8" id="KW-0798">TonB box</keyword>
<protein>
    <submittedName>
        <fullName evidence="13">TonB-linked outer membrane protein, SusC/RagA family</fullName>
    </submittedName>
</protein>
<dbReference type="Gene3D" id="2.60.40.1120">
    <property type="entry name" value="Carboxypeptidase-like, regulatory domain"/>
    <property type="match status" value="1"/>
</dbReference>
<feature type="domain" description="Secretin/TonB short N-terminal" evidence="12">
    <location>
        <begin position="65"/>
        <end position="116"/>
    </location>
</feature>
<dbReference type="NCBIfam" id="TIGR04057">
    <property type="entry name" value="SusC_RagA_signa"/>
    <property type="match status" value="1"/>
</dbReference>
<dbReference type="PANTHER" id="PTHR32552:SF81">
    <property type="entry name" value="TONB-DEPENDENT OUTER MEMBRANE RECEPTOR"/>
    <property type="match status" value="1"/>
</dbReference>
<accession>A0A1I2GYZ4</accession>
<evidence type="ECO:0000256" key="5">
    <source>
        <dbReference type="ARBA" id="ARBA00022692"/>
    </source>
</evidence>
<evidence type="ECO:0000256" key="6">
    <source>
        <dbReference type="ARBA" id="ARBA00023004"/>
    </source>
</evidence>
<proteinExistence type="inferred from homology"/>
<dbReference type="GO" id="GO:0009279">
    <property type="term" value="C:cell outer membrane"/>
    <property type="evidence" value="ECO:0007669"/>
    <property type="project" value="UniProtKB-SubCell"/>
</dbReference>
<keyword evidence="7" id="KW-0406">Ion transport</keyword>
<dbReference type="InterPro" id="IPR011662">
    <property type="entry name" value="Secretin/TonB_short_N"/>
</dbReference>
<evidence type="ECO:0000256" key="11">
    <source>
        <dbReference type="PROSITE-ProRule" id="PRU01360"/>
    </source>
</evidence>
<dbReference type="InterPro" id="IPR012910">
    <property type="entry name" value="Plug_dom"/>
</dbReference>
<evidence type="ECO:0000256" key="4">
    <source>
        <dbReference type="ARBA" id="ARBA00022496"/>
    </source>
</evidence>
<dbReference type="SMART" id="SM00965">
    <property type="entry name" value="STN"/>
    <property type="match status" value="1"/>
</dbReference>
<dbReference type="PANTHER" id="PTHR32552">
    <property type="entry name" value="FERRICHROME IRON RECEPTOR-RELATED"/>
    <property type="match status" value="1"/>
</dbReference>
<evidence type="ECO:0000256" key="3">
    <source>
        <dbReference type="ARBA" id="ARBA00022452"/>
    </source>
</evidence>
<evidence type="ECO:0000256" key="8">
    <source>
        <dbReference type="ARBA" id="ARBA00023077"/>
    </source>
</evidence>
<dbReference type="InterPro" id="IPR036942">
    <property type="entry name" value="Beta-barrel_TonB_sf"/>
</dbReference>
<evidence type="ECO:0000313" key="13">
    <source>
        <dbReference type="EMBL" id="SFF22985.1"/>
    </source>
</evidence>
<name>A0A1I2GYZ4_9BACT</name>
<evidence type="ECO:0000313" key="14">
    <source>
        <dbReference type="Proteomes" id="UP000198964"/>
    </source>
</evidence>
<dbReference type="Pfam" id="PF13715">
    <property type="entry name" value="CarbopepD_reg_2"/>
    <property type="match status" value="1"/>
</dbReference>
<dbReference type="Gene3D" id="2.40.170.20">
    <property type="entry name" value="TonB-dependent receptor, beta-barrel domain"/>
    <property type="match status" value="1"/>
</dbReference>
<dbReference type="FunFam" id="2.60.40.1120:FF:000003">
    <property type="entry name" value="Outer membrane protein Omp121"/>
    <property type="match status" value="1"/>
</dbReference>
<dbReference type="AlphaFoldDB" id="A0A1I2GYZ4"/>
<evidence type="ECO:0000256" key="10">
    <source>
        <dbReference type="ARBA" id="ARBA00023237"/>
    </source>
</evidence>
<dbReference type="Pfam" id="PF07660">
    <property type="entry name" value="STN"/>
    <property type="match status" value="1"/>
</dbReference>
<evidence type="ECO:0000256" key="2">
    <source>
        <dbReference type="ARBA" id="ARBA00022448"/>
    </source>
</evidence>
<organism evidence="13 14">
    <name type="scientific">Sunxiuqinia elliptica</name>
    <dbReference type="NCBI Taxonomy" id="655355"/>
    <lineage>
        <taxon>Bacteria</taxon>
        <taxon>Pseudomonadati</taxon>
        <taxon>Bacteroidota</taxon>
        <taxon>Bacteroidia</taxon>
        <taxon>Marinilabiliales</taxon>
        <taxon>Prolixibacteraceae</taxon>
        <taxon>Sunxiuqinia</taxon>
    </lineage>
</organism>
<dbReference type="STRING" id="655355.SAMN05216283_103203"/>
<dbReference type="SUPFAM" id="SSF56935">
    <property type="entry name" value="Porins"/>
    <property type="match status" value="1"/>
</dbReference>
<keyword evidence="6" id="KW-0408">Iron</keyword>
<dbReference type="InterPro" id="IPR037066">
    <property type="entry name" value="Plug_dom_sf"/>
</dbReference>
<comment type="subcellular location">
    <subcellularLocation>
        <location evidence="1 11">Cell outer membrane</location>
        <topology evidence="1 11">Multi-pass membrane protein</topology>
    </subcellularLocation>
</comment>
<comment type="similarity">
    <text evidence="11">Belongs to the TonB-dependent receptor family.</text>
</comment>
<dbReference type="InterPro" id="IPR023997">
    <property type="entry name" value="TonB-dep_OMP_SusC/RagA_CS"/>
</dbReference>